<protein>
    <submittedName>
        <fullName evidence="2">Uncharacterized protein</fullName>
    </submittedName>
</protein>
<dbReference type="AlphaFoldDB" id="A0A9P9EMB5"/>
<evidence type="ECO:0000313" key="2">
    <source>
        <dbReference type="EMBL" id="KAH7139694.1"/>
    </source>
</evidence>
<name>A0A9P9EMB5_9HYPO</name>
<gene>
    <name evidence="2" type="ORF">B0J13DRAFT_608938</name>
</gene>
<dbReference type="Proteomes" id="UP000717696">
    <property type="component" value="Unassembled WGS sequence"/>
</dbReference>
<comment type="caution">
    <text evidence="2">The sequence shown here is derived from an EMBL/GenBank/DDBJ whole genome shotgun (WGS) entry which is preliminary data.</text>
</comment>
<keyword evidence="1" id="KW-0472">Membrane</keyword>
<sequence length="173" mass="19821">MSGNKQLYYKVFNHSAMTSRFGRRYNREHIPTLTIPASIRWLGYTTLAVAALICLHGIITFFLAAFAVSGKQSTKLKLPLIARAIQWTELVMLKELKSFYSQTNVRFQRKCLSCCWFPNRLMLLGVWIILAAFQSRYVPILGHETLSDCSGLYTDQKRCSALNGSWIAAIIYW</sequence>
<evidence type="ECO:0000313" key="3">
    <source>
        <dbReference type="Proteomes" id="UP000717696"/>
    </source>
</evidence>
<proteinExistence type="predicted"/>
<keyword evidence="3" id="KW-1185">Reference proteome</keyword>
<evidence type="ECO:0000256" key="1">
    <source>
        <dbReference type="SAM" id="Phobius"/>
    </source>
</evidence>
<accession>A0A9P9EMB5</accession>
<feature type="transmembrane region" description="Helical" evidence="1">
    <location>
        <begin position="41"/>
        <end position="68"/>
    </location>
</feature>
<reference evidence="2" key="1">
    <citation type="journal article" date="2021" name="Nat. Commun.">
        <title>Genetic determinants of endophytism in the Arabidopsis root mycobiome.</title>
        <authorList>
            <person name="Mesny F."/>
            <person name="Miyauchi S."/>
            <person name="Thiergart T."/>
            <person name="Pickel B."/>
            <person name="Atanasova L."/>
            <person name="Karlsson M."/>
            <person name="Huettel B."/>
            <person name="Barry K.W."/>
            <person name="Haridas S."/>
            <person name="Chen C."/>
            <person name="Bauer D."/>
            <person name="Andreopoulos W."/>
            <person name="Pangilinan J."/>
            <person name="LaButti K."/>
            <person name="Riley R."/>
            <person name="Lipzen A."/>
            <person name="Clum A."/>
            <person name="Drula E."/>
            <person name="Henrissat B."/>
            <person name="Kohler A."/>
            <person name="Grigoriev I.V."/>
            <person name="Martin F.M."/>
            <person name="Hacquard S."/>
        </authorList>
    </citation>
    <scope>NUCLEOTIDE SEQUENCE</scope>
    <source>
        <strain evidence="2">MPI-CAGE-AT-0021</strain>
    </source>
</reference>
<keyword evidence="1" id="KW-0812">Transmembrane</keyword>
<dbReference type="OrthoDB" id="5090227at2759"/>
<dbReference type="EMBL" id="JAGMUU010000014">
    <property type="protein sequence ID" value="KAH7139694.1"/>
    <property type="molecule type" value="Genomic_DNA"/>
</dbReference>
<keyword evidence="1" id="KW-1133">Transmembrane helix</keyword>
<organism evidence="2 3">
    <name type="scientific">Dactylonectria estremocensis</name>
    <dbReference type="NCBI Taxonomy" id="1079267"/>
    <lineage>
        <taxon>Eukaryota</taxon>
        <taxon>Fungi</taxon>
        <taxon>Dikarya</taxon>
        <taxon>Ascomycota</taxon>
        <taxon>Pezizomycotina</taxon>
        <taxon>Sordariomycetes</taxon>
        <taxon>Hypocreomycetidae</taxon>
        <taxon>Hypocreales</taxon>
        <taxon>Nectriaceae</taxon>
        <taxon>Dactylonectria</taxon>
    </lineage>
</organism>